<dbReference type="GO" id="GO:0004190">
    <property type="term" value="F:aspartic-type endopeptidase activity"/>
    <property type="evidence" value="ECO:0007669"/>
    <property type="project" value="UniProtKB-UniRule"/>
</dbReference>
<comment type="pathway">
    <text evidence="9">Protein modification; lipoprotein biosynthesis (signal peptide cleavage).</text>
</comment>
<comment type="subcellular location">
    <subcellularLocation>
        <location evidence="9">Cell membrane</location>
        <topology evidence="9">Multi-pass membrane protein</topology>
    </subcellularLocation>
</comment>
<comment type="caution">
    <text evidence="13">The sequence shown here is derived from an EMBL/GenBank/DDBJ whole genome shotgun (WGS) entry which is preliminary data.</text>
</comment>
<dbReference type="GO" id="GO:0006508">
    <property type="term" value="P:proteolysis"/>
    <property type="evidence" value="ECO:0007669"/>
    <property type="project" value="UniProtKB-KW"/>
</dbReference>
<evidence type="ECO:0000256" key="9">
    <source>
        <dbReference type="HAMAP-Rule" id="MF_00161"/>
    </source>
</evidence>
<evidence type="ECO:0000256" key="3">
    <source>
        <dbReference type="ARBA" id="ARBA00022670"/>
    </source>
</evidence>
<feature type="transmembrane region" description="Helical" evidence="9">
    <location>
        <begin position="127"/>
        <end position="144"/>
    </location>
</feature>
<dbReference type="InterPro" id="IPR001872">
    <property type="entry name" value="Peptidase_A8"/>
</dbReference>
<dbReference type="PANTHER" id="PTHR33695:SF1">
    <property type="entry name" value="LIPOPROTEIN SIGNAL PEPTIDASE"/>
    <property type="match status" value="1"/>
</dbReference>
<keyword evidence="14" id="KW-1185">Reference proteome</keyword>
<keyword evidence="7 9" id="KW-1133">Transmembrane helix</keyword>
<evidence type="ECO:0000256" key="7">
    <source>
        <dbReference type="ARBA" id="ARBA00022989"/>
    </source>
</evidence>
<evidence type="ECO:0000256" key="4">
    <source>
        <dbReference type="ARBA" id="ARBA00022692"/>
    </source>
</evidence>
<keyword evidence="8 9" id="KW-0472">Membrane</keyword>
<feature type="active site" evidence="9">
    <location>
        <position position="172"/>
    </location>
</feature>
<evidence type="ECO:0000256" key="2">
    <source>
        <dbReference type="ARBA" id="ARBA00022475"/>
    </source>
</evidence>
<evidence type="ECO:0000256" key="11">
    <source>
        <dbReference type="RuleBase" id="RU004181"/>
    </source>
</evidence>
<keyword evidence="5 9" id="KW-0064">Aspartyl protease</keyword>
<sequence>MPRETPTGSVRGEPVEPRVNCCSRPSTSSGRTGGLGCPVRFLNWLLLAAVVIVLDQASKAWVLASIPQNGGIALTDFFNLVFVFNRGAAFSFLSGADGWQRWFFLALAIGISAWIVWMLREHAAERLQPAALALILGGAIGNAVDRMHHGAVVDFLDFHYAGWHFWAFNVADSAISVGVALLLLHQLMRKEAS</sequence>
<dbReference type="AlphaFoldDB" id="A0A916J6Y4"/>
<comment type="catalytic activity">
    <reaction evidence="9 10">
        <text>Release of signal peptides from bacterial membrane prolipoproteins. Hydrolyzes -Xaa-Yaa-Zaa-|-(S,diacylglyceryl)Cys-, in which Xaa is hydrophobic (preferably Leu), and Yaa (Ala or Ser) and Zaa (Gly or Ala) have small, neutral side chains.</text>
        <dbReference type="EC" id="3.4.23.36"/>
    </reaction>
</comment>
<evidence type="ECO:0000256" key="6">
    <source>
        <dbReference type="ARBA" id="ARBA00022801"/>
    </source>
</evidence>
<protein>
    <recommendedName>
        <fullName evidence="9">Lipoprotein signal peptidase</fullName>
        <ecNumber evidence="9">3.4.23.36</ecNumber>
    </recommendedName>
    <alternativeName>
        <fullName evidence="9">Prolipoprotein signal peptidase</fullName>
    </alternativeName>
    <alternativeName>
        <fullName evidence="9">Signal peptidase II</fullName>
        <shortName evidence="9">SPase II</shortName>
    </alternativeName>
</protein>
<keyword evidence="4 9" id="KW-0812">Transmembrane</keyword>
<evidence type="ECO:0000256" key="5">
    <source>
        <dbReference type="ARBA" id="ARBA00022750"/>
    </source>
</evidence>
<dbReference type="EMBL" id="CAJQUM010000001">
    <property type="protein sequence ID" value="CAG4885361.1"/>
    <property type="molecule type" value="Genomic_DNA"/>
</dbReference>
<feature type="transmembrane region" description="Helical" evidence="9">
    <location>
        <begin position="164"/>
        <end position="184"/>
    </location>
</feature>
<comment type="function">
    <text evidence="9 10">This protein specifically catalyzes the removal of signal peptides from prolipoproteins.</text>
</comment>
<accession>A0A916J6Y4</accession>
<feature type="transmembrane region" description="Helical" evidence="9">
    <location>
        <begin position="41"/>
        <end position="64"/>
    </location>
</feature>
<feature type="region of interest" description="Disordered" evidence="12">
    <location>
        <begin position="1"/>
        <end position="29"/>
    </location>
</feature>
<comment type="similarity">
    <text evidence="1 9 11">Belongs to the peptidase A8 family.</text>
</comment>
<dbReference type="EC" id="3.4.23.36" evidence="9"/>
<feature type="transmembrane region" description="Helical" evidence="9">
    <location>
        <begin position="102"/>
        <end position="120"/>
    </location>
</feature>
<dbReference type="NCBIfam" id="TIGR00077">
    <property type="entry name" value="lspA"/>
    <property type="match status" value="1"/>
</dbReference>
<keyword evidence="3 9" id="KW-0645">Protease</keyword>
<evidence type="ECO:0000256" key="8">
    <source>
        <dbReference type="ARBA" id="ARBA00023136"/>
    </source>
</evidence>
<dbReference type="GO" id="GO:0005886">
    <property type="term" value="C:plasma membrane"/>
    <property type="evidence" value="ECO:0007669"/>
    <property type="project" value="UniProtKB-SubCell"/>
</dbReference>
<keyword evidence="2 9" id="KW-1003">Cell membrane</keyword>
<dbReference type="PRINTS" id="PR00781">
    <property type="entry name" value="LIPOSIGPTASE"/>
</dbReference>
<dbReference type="PANTHER" id="PTHR33695">
    <property type="entry name" value="LIPOPROTEIN SIGNAL PEPTIDASE"/>
    <property type="match status" value="1"/>
</dbReference>
<dbReference type="HAMAP" id="MF_00161">
    <property type="entry name" value="LspA"/>
    <property type="match status" value="1"/>
</dbReference>
<evidence type="ECO:0000256" key="10">
    <source>
        <dbReference type="RuleBase" id="RU000594"/>
    </source>
</evidence>
<evidence type="ECO:0000256" key="12">
    <source>
        <dbReference type="SAM" id="MobiDB-lite"/>
    </source>
</evidence>
<keyword evidence="13" id="KW-0449">Lipoprotein</keyword>
<organism evidence="13 14">
    <name type="scientific">Georgfuchsia toluolica</name>
    <dbReference type="NCBI Taxonomy" id="424218"/>
    <lineage>
        <taxon>Bacteria</taxon>
        <taxon>Pseudomonadati</taxon>
        <taxon>Pseudomonadota</taxon>
        <taxon>Betaproteobacteria</taxon>
        <taxon>Nitrosomonadales</taxon>
        <taxon>Sterolibacteriaceae</taxon>
        <taxon>Georgfuchsia</taxon>
    </lineage>
</organism>
<feature type="active site" evidence="9">
    <location>
        <position position="154"/>
    </location>
</feature>
<dbReference type="Proteomes" id="UP000742786">
    <property type="component" value="Unassembled WGS sequence"/>
</dbReference>
<name>A0A916J6Y4_9PROT</name>
<reference evidence="13" key="1">
    <citation type="submission" date="2021-04" db="EMBL/GenBank/DDBJ databases">
        <authorList>
            <person name="Hornung B."/>
        </authorList>
    </citation>
    <scope>NUCLEOTIDE SEQUENCE</scope>
    <source>
        <strain evidence="13">G5G6</strain>
    </source>
</reference>
<evidence type="ECO:0000313" key="14">
    <source>
        <dbReference type="Proteomes" id="UP000742786"/>
    </source>
</evidence>
<evidence type="ECO:0000256" key="1">
    <source>
        <dbReference type="ARBA" id="ARBA00006139"/>
    </source>
</evidence>
<dbReference type="PROSITE" id="PS00855">
    <property type="entry name" value="SPASE_II"/>
    <property type="match status" value="1"/>
</dbReference>
<dbReference type="Pfam" id="PF01252">
    <property type="entry name" value="Peptidase_A8"/>
    <property type="match status" value="1"/>
</dbReference>
<evidence type="ECO:0000313" key="13">
    <source>
        <dbReference type="EMBL" id="CAG4885361.1"/>
    </source>
</evidence>
<keyword evidence="6 9" id="KW-0378">Hydrolase</keyword>
<gene>
    <name evidence="9 13" type="primary">lspA</name>
    <name evidence="13" type="ORF">GTOL_13244</name>
</gene>
<proteinExistence type="inferred from homology"/>